<evidence type="ECO:0000259" key="2">
    <source>
        <dbReference type="Pfam" id="PF01970"/>
    </source>
</evidence>
<feature type="transmembrane region" description="Helical" evidence="1">
    <location>
        <begin position="106"/>
        <end position="133"/>
    </location>
</feature>
<organism evidence="3 4">
    <name type="scientific">Natranaerobius trueperi</name>
    <dbReference type="NCBI Taxonomy" id="759412"/>
    <lineage>
        <taxon>Bacteria</taxon>
        <taxon>Bacillati</taxon>
        <taxon>Bacillota</taxon>
        <taxon>Clostridia</taxon>
        <taxon>Natranaerobiales</taxon>
        <taxon>Natranaerobiaceae</taxon>
        <taxon>Natranaerobius</taxon>
    </lineage>
</organism>
<dbReference type="EMBL" id="NIQC01000012">
    <property type="protein sequence ID" value="OWZ83751.1"/>
    <property type="molecule type" value="Genomic_DNA"/>
</dbReference>
<comment type="caution">
    <text evidence="3">The sequence shown here is derived from an EMBL/GenBank/DDBJ whole genome shotgun (WGS) entry which is preliminary data.</text>
</comment>
<dbReference type="InterPro" id="IPR002823">
    <property type="entry name" value="DUF112_TM"/>
</dbReference>
<feature type="transmembrane region" description="Helical" evidence="1">
    <location>
        <begin position="15"/>
        <end position="36"/>
    </location>
</feature>
<feature type="transmembrane region" description="Helical" evidence="1">
    <location>
        <begin position="145"/>
        <end position="164"/>
    </location>
</feature>
<feature type="domain" description="DUF112" evidence="2">
    <location>
        <begin position="18"/>
        <end position="440"/>
    </location>
</feature>
<dbReference type="RefSeq" id="WP_089023501.1">
    <property type="nucleotide sequence ID" value="NZ_NIQC01000012.1"/>
</dbReference>
<keyword evidence="1" id="KW-0812">Transmembrane</keyword>
<feature type="transmembrane region" description="Helical" evidence="1">
    <location>
        <begin position="476"/>
        <end position="494"/>
    </location>
</feature>
<feature type="transmembrane region" description="Helical" evidence="1">
    <location>
        <begin position="319"/>
        <end position="342"/>
    </location>
</feature>
<gene>
    <name evidence="3" type="ORF">CDO51_06565</name>
</gene>
<evidence type="ECO:0000256" key="1">
    <source>
        <dbReference type="SAM" id="Phobius"/>
    </source>
</evidence>
<feature type="transmembrane region" description="Helical" evidence="1">
    <location>
        <begin position="417"/>
        <end position="435"/>
    </location>
</feature>
<feature type="transmembrane region" description="Helical" evidence="1">
    <location>
        <begin position="171"/>
        <end position="192"/>
    </location>
</feature>
<dbReference type="Proteomes" id="UP000214588">
    <property type="component" value="Unassembled WGS sequence"/>
</dbReference>
<feature type="transmembrane region" description="Helical" evidence="1">
    <location>
        <begin position="72"/>
        <end position="94"/>
    </location>
</feature>
<evidence type="ECO:0000313" key="3">
    <source>
        <dbReference type="EMBL" id="OWZ83751.1"/>
    </source>
</evidence>
<dbReference type="OrthoDB" id="9781349at2"/>
<evidence type="ECO:0000313" key="4">
    <source>
        <dbReference type="Proteomes" id="UP000214588"/>
    </source>
</evidence>
<dbReference type="PANTHER" id="PTHR35342">
    <property type="entry name" value="TRICARBOXYLIC TRANSPORT PROTEIN"/>
    <property type="match status" value="1"/>
</dbReference>
<keyword evidence="4" id="KW-1185">Reference proteome</keyword>
<keyword evidence="1" id="KW-1133">Transmembrane helix</keyword>
<reference evidence="3 4" key="1">
    <citation type="submission" date="2017-06" db="EMBL/GenBank/DDBJ databases">
        <title>Draft Genome Sequence of Natranaerobius trueperi halophilic, alkalithermophilic bacteria from soda lakes.</title>
        <authorList>
            <person name="Zhao B."/>
        </authorList>
    </citation>
    <scope>NUCLEOTIDE SEQUENCE [LARGE SCALE GENOMIC DNA]</scope>
    <source>
        <strain evidence="3 4">DSM 18760</strain>
    </source>
</reference>
<feature type="transmembrane region" description="Helical" evidence="1">
    <location>
        <begin position="43"/>
        <end position="66"/>
    </location>
</feature>
<feature type="transmembrane region" description="Helical" evidence="1">
    <location>
        <begin position="362"/>
        <end position="381"/>
    </location>
</feature>
<feature type="transmembrane region" description="Helical" evidence="1">
    <location>
        <begin position="393"/>
        <end position="411"/>
    </location>
</feature>
<dbReference type="PANTHER" id="PTHR35342:SF5">
    <property type="entry name" value="TRICARBOXYLIC TRANSPORT PROTEIN"/>
    <property type="match status" value="1"/>
</dbReference>
<dbReference type="AlphaFoldDB" id="A0A226BXU8"/>
<name>A0A226BXU8_9FIRM</name>
<proteinExistence type="predicted"/>
<dbReference type="Pfam" id="PF01970">
    <property type="entry name" value="TctA"/>
    <property type="match status" value="1"/>
</dbReference>
<sequence length="507" mass="53179">MGEAFAHFSGIVDPVYFAIVALGVFGGILVGSLPGLTPTMGVALLVPFTFHLSAELGLLMLGSVYVGSVYGGAITAILINIPGAPASIATMLDGHPMANKGEGEKAIHLATIASFVGGIFGVLLLMFFAPFLAQVSLNFGPAEHFWIAVFGITVIAGLSQGSIWKGLIGGAIGLWVSTIGISEITGTSRFTFGFSQLTGGIGLVSALIGLFAFPQAMTFLERTLLNKEKRNNKDNVFKKSRSFLSAINETLGSIKILGLGTFIGSLVGLIPGAGGQVAGLVAYNEARRQSSEKEKFGTGHKDGIIVTESANNAMVGCSLVPLLTLGIPGSPTAAVLLGGLLMNGLWPGPELFQENASVTYTFIFGMMLAQVCMLFIGGFGARFFKKAMYVPPNIMAPLILVLCVIGSFAARNNFGDVWSMLIIGIAMFFGLKLGFSPAPVALGFILGEYAERGFLLASRASVSEGSVILHFLDRPIVIALIILTAISIITTTIFEVKHKQNGEGVNK</sequence>
<accession>A0A226BXU8</accession>
<keyword evidence="1" id="KW-0472">Membrane</keyword>
<feature type="transmembrane region" description="Helical" evidence="1">
    <location>
        <begin position="198"/>
        <end position="220"/>
    </location>
</feature>
<protein>
    <submittedName>
        <fullName evidence="3">C4-dicarboxylate ABC transporter permease</fullName>
    </submittedName>
</protein>